<keyword evidence="2" id="KW-0812">Transmembrane</keyword>
<sequence length="477" mass="52678">MGGTIPISRSRHKGPAALLHIGNGGIIPLRNATVLILAIIFSLLFILALSCSFLGDDEDEPYFKKILNDIEAHNPGVVLLGENVDVDIDEPSITVSWSIIACGDNLELNESAGIHESTCGLPSMYLKFYVDNSPDPVFVYDPTLIPIIQQTGRRRSIENLVRFDSDYTLDVHKARLYPFDNYYLASTLRAVDASNATVPIQKLHTIDQVTSFLVASSDMDSYQNTPNGTQLPTRDLDLWVQRPGQAQTFAFLLFAISWMLTHVTIGHVLLARRLIDTTSKIKHLISIFAILLVIPQLRNSMPDSPGFDDGALIDYVGFFPQMIISTFSLLTLLLLIMMREYDESEDNHVASGITPLPPRPLSPLSPPPPSPRAPKLFSPPPTPTVSLLKPPSLKPLILGVKVRTSSVSMECGEAPHMKDDFSKGFTFPPTPPAARTIHHRSRSSRTRFDSPEPEGPPGVYVLKLSKPNTTLQSLKER</sequence>
<keyword evidence="4" id="KW-1185">Reference proteome</keyword>
<keyword evidence="2" id="KW-0472">Membrane</keyword>
<feature type="region of interest" description="Disordered" evidence="1">
    <location>
        <begin position="420"/>
        <end position="477"/>
    </location>
</feature>
<feature type="compositionally biased region" description="Pro residues" evidence="1">
    <location>
        <begin position="355"/>
        <end position="383"/>
    </location>
</feature>
<dbReference type="OrthoDB" id="2117972at2759"/>
<dbReference type="STRING" id="1314800.A0A1B7MZW7"/>
<proteinExistence type="predicted"/>
<feature type="transmembrane region" description="Helical" evidence="2">
    <location>
        <begin position="249"/>
        <end position="269"/>
    </location>
</feature>
<accession>A0A1B7MZW7</accession>
<feature type="region of interest" description="Disordered" evidence="1">
    <location>
        <begin position="348"/>
        <end position="388"/>
    </location>
</feature>
<feature type="compositionally biased region" description="Polar residues" evidence="1">
    <location>
        <begin position="466"/>
        <end position="477"/>
    </location>
</feature>
<gene>
    <name evidence="3" type="ORF">K503DRAFT_718659</name>
</gene>
<dbReference type="EMBL" id="KV448311">
    <property type="protein sequence ID" value="OAX38144.1"/>
    <property type="molecule type" value="Genomic_DNA"/>
</dbReference>
<feature type="transmembrane region" description="Helical" evidence="2">
    <location>
        <begin position="318"/>
        <end position="338"/>
    </location>
</feature>
<evidence type="ECO:0000256" key="2">
    <source>
        <dbReference type="SAM" id="Phobius"/>
    </source>
</evidence>
<name>A0A1B7MZW7_9AGAM</name>
<feature type="compositionally biased region" description="Basic residues" evidence="1">
    <location>
        <begin position="436"/>
        <end position="445"/>
    </location>
</feature>
<dbReference type="Proteomes" id="UP000092154">
    <property type="component" value="Unassembled WGS sequence"/>
</dbReference>
<reference evidence="3 4" key="1">
    <citation type="submission" date="2016-06" db="EMBL/GenBank/DDBJ databases">
        <title>Comparative genomics of the ectomycorrhizal sister species Rhizopogon vinicolor and Rhizopogon vesiculosus (Basidiomycota: Boletales) reveals a divergence of the mating type B locus.</title>
        <authorList>
            <consortium name="DOE Joint Genome Institute"/>
            <person name="Mujic A.B."/>
            <person name="Kuo A."/>
            <person name="Tritt A."/>
            <person name="Lipzen A."/>
            <person name="Chen C."/>
            <person name="Johnson J."/>
            <person name="Sharma A."/>
            <person name="Barry K."/>
            <person name="Grigoriev I.V."/>
            <person name="Spatafora J.W."/>
        </authorList>
    </citation>
    <scope>NUCLEOTIDE SEQUENCE [LARGE SCALE GENOMIC DNA]</scope>
    <source>
        <strain evidence="3 4">AM-OR11-026</strain>
    </source>
</reference>
<dbReference type="InParanoid" id="A0A1B7MZW7"/>
<protein>
    <submittedName>
        <fullName evidence="3">Uncharacterized protein</fullName>
    </submittedName>
</protein>
<evidence type="ECO:0000313" key="4">
    <source>
        <dbReference type="Proteomes" id="UP000092154"/>
    </source>
</evidence>
<evidence type="ECO:0000313" key="3">
    <source>
        <dbReference type="EMBL" id="OAX38144.1"/>
    </source>
</evidence>
<evidence type="ECO:0000256" key="1">
    <source>
        <dbReference type="SAM" id="MobiDB-lite"/>
    </source>
</evidence>
<dbReference type="AlphaFoldDB" id="A0A1B7MZW7"/>
<organism evidence="3 4">
    <name type="scientific">Rhizopogon vinicolor AM-OR11-026</name>
    <dbReference type="NCBI Taxonomy" id="1314800"/>
    <lineage>
        <taxon>Eukaryota</taxon>
        <taxon>Fungi</taxon>
        <taxon>Dikarya</taxon>
        <taxon>Basidiomycota</taxon>
        <taxon>Agaricomycotina</taxon>
        <taxon>Agaricomycetes</taxon>
        <taxon>Agaricomycetidae</taxon>
        <taxon>Boletales</taxon>
        <taxon>Suillineae</taxon>
        <taxon>Rhizopogonaceae</taxon>
        <taxon>Rhizopogon</taxon>
    </lineage>
</organism>
<keyword evidence="2" id="KW-1133">Transmembrane helix</keyword>
<feature type="transmembrane region" description="Helical" evidence="2">
    <location>
        <begin position="281"/>
        <end position="298"/>
    </location>
</feature>
<feature type="transmembrane region" description="Helical" evidence="2">
    <location>
        <begin position="34"/>
        <end position="55"/>
    </location>
</feature>